<keyword evidence="5" id="KW-0675">Receptor</keyword>
<dbReference type="Pfam" id="PF07686">
    <property type="entry name" value="V-set"/>
    <property type="match status" value="1"/>
</dbReference>
<protein>
    <recommendedName>
        <fullName evidence="8">Immunoglobulin V-set domain-containing protein</fullName>
    </recommendedName>
</protein>
<comment type="subcellular location">
    <subcellularLocation>
        <location evidence="1">Membrane</location>
    </subcellularLocation>
</comment>
<dbReference type="PANTHER" id="PTHR19256:SF65">
    <property type="entry name" value="T CELL RECEPTOR GAMMA CONSTANT 1-RELATED"/>
    <property type="match status" value="1"/>
</dbReference>
<keyword evidence="2" id="KW-0812">Transmembrane</keyword>
<gene>
    <name evidence="9" type="ORF">DNTS_035468</name>
</gene>
<keyword evidence="4" id="KW-0472">Membrane</keyword>
<evidence type="ECO:0000259" key="8">
    <source>
        <dbReference type="Pfam" id="PF07686"/>
    </source>
</evidence>
<keyword evidence="6" id="KW-0393">Immunoglobulin domain</keyword>
<organism evidence="9 10">
    <name type="scientific">Danionella cerebrum</name>
    <dbReference type="NCBI Taxonomy" id="2873325"/>
    <lineage>
        <taxon>Eukaryota</taxon>
        <taxon>Metazoa</taxon>
        <taxon>Chordata</taxon>
        <taxon>Craniata</taxon>
        <taxon>Vertebrata</taxon>
        <taxon>Euteleostomi</taxon>
        <taxon>Actinopterygii</taxon>
        <taxon>Neopterygii</taxon>
        <taxon>Teleostei</taxon>
        <taxon>Ostariophysi</taxon>
        <taxon>Cypriniformes</taxon>
        <taxon>Danionidae</taxon>
        <taxon>Danioninae</taxon>
        <taxon>Danionella</taxon>
    </lineage>
</organism>
<dbReference type="STRING" id="623744.A0A553R631"/>
<dbReference type="PANTHER" id="PTHR19256">
    <property type="entry name" value="T-CELL RECEPTOR GAMMA CHAIN"/>
    <property type="match status" value="1"/>
</dbReference>
<dbReference type="AlphaFoldDB" id="A0A553R631"/>
<name>A0A553R631_9TELE</name>
<reference evidence="9 10" key="1">
    <citation type="journal article" date="2019" name="Sci. Data">
        <title>Hybrid genome assembly and annotation of Danionella translucida.</title>
        <authorList>
            <person name="Kadobianskyi M."/>
            <person name="Schulze L."/>
            <person name="Schuelke M."/>
            <person name="Judkewitz B."/>
        </authorList>
    </citation>
    <scope>NUCLEOTIDE SEQUENCE [LARGE SCALE GENOMIC DNA]</scope>
    <source>
        <strain evidence="9 10">Bolton</strain>
    </source>
</reference>
<keyword evidence="7" id="KW-0732">Signal</keyword>
<evidence type="ECO:0000256" key="5">
    <source>
        <dbReference type="ARBA" id="ARBA00023170"/>
    </source>
</evidence>
<feature type="signal peptide" evidence="7">
    <location>
        <begin position="1"/>
        <end position="20"/>
    </location>
</feature>
<keyword evidence="10" id="KW-1185">Reference proteome</keyword>
<dbReference type="OrthoDB" id="8924181at2759"/>
<comment type="caution">
    <text evidence="9">The sequence shown here is derived from an EMBL/GenBank/DDBJ whole genome shotgun (WGS) entry which is preliminary data.</text>
</comment>
<dbReference type="InterPro" id="IPR051117">
    <property type="entry name" value="TRG_var/const_region"/>
</dbReference>
<dbReference type="Gene3D" id="2.60.40.10">
    <property type="entry name" value="Immunoglobulins"/>
    <property type="match status" value="1"/>
</dbReference>
<accession>A0A553R631</accession>
<evidence type="ECO:0000256" key="3">
    <source>
        <dbReference type="ARBA" id="ARBA00022989"/>
    </source>
</evidence>
<dbReference type="InterPro" id="IPR013106">
    <property type="entry name" value="Ig_V-set"/>
</dbReference>
<evidence type="ECO:0000256" key="4">
    <source>
        <dbReference type="ARBA" id="ARBA00023136"/>
    </source>
</evidence>
<evidence type="ECO:0000313" key="10">
    <source>
        <dbReference type="Proteomes" id="UP000316079"/>
    </source>
</evidence>
<feature type="domain" description="Immunoglobulin V-set" evidence="8">
    <location>
        <begin position="33"/>
        <end position="122"/>
    </location>
</feature>
<dbReference type="SUPFAM" id="SSF48726">
    <property type="entry name" value="Immunoglobulin"/>
    <property type="match status" value="1"/>
</dbReference>
<evidence type="ECO:0000256" key="2">
    <source>
        <dbReference type="ARBA" id="ARBA00022692"/>
    </source>
</evidence>
<evidence type="ECO:0000256" key="6">
    <source>
        <dbReference type="ARBA" id="ARBA00023319"/>
    </source>
</evidence>
<evidence type="ECO:0000256" key="7">
    <source>
        <dbReference type="SAM" id="SignalP"/>
    </source>
</evidence>
<evidence type="ECO:0000256" key="1">
    <source>
        <dbReference type="ARBA" id="ARBA00004370"/>
    </source>
</evidence>
<keyword evidence="3" id="KW-1133">Transmembrane helix</keyword>
<proteinExistence type="predicted"/>
<dbReference type="GO" id="GO:0016020">
    <property type="term" value="C:membrane"/>
    <property type="evidence" value="ECO:0007669"/>
    <property type="project" value="UniProtKB-SubCell"/>
</dbReference>
<feature type="chain" id="PRO_5022246027" description="Immunoglobulin V-set domain-containing protein" evidence="7">
    <location>
        <begin position="21"/>
        <end position="149"/>
    </location>
</feature>
<evidence type="ECO:0000313" key="9">
    <source>
        <dbReference type="EMBL" id="TRY97642.1"/>
    </source>
</evidence>
<dbReference type="EMBL" id="SRMA01025215">
    <property type="protein sequence ID" value="TRY97642.1"/>
    <property type="molecule type" value="Genomic_DNA"/>
</dbReference>
<dbReference type="Proteomes" id="UP000316079">
    <property type="component" value="Unassembled WGS sequence"/>
</dbReference>
<sequence length="149" mass="16434">MTAPDLTIMLFVIIIVSLNAQQVNYPEPVVIRARGKAARISFEVDPSLRTSNLHIYRALFPAPLQRLLLFASGQTKATNDPGVPRKLSGSVNRDNGKVTLTISTVERDDEGTYFCAFFSDGTVLIPGGNHYKNFPQPITHIHDGVEEPK</sequence>
<dbReference type="InterPro" id="IPR013783">
    <property type="entry name" value="Ig-like_fold"/>
</dbReference>
<dbReference type="InterPro" id="IPR036179">
    <property type="entry name" value="Ig-like_dom_sf"/>
</dbReference>